<feature type="transmembrane region" description="Helical" evidence="2">
    <location>
        <begin position="486"/>
        <end position="507"/>
    </location>
</feature>
<feature type="transmembrane region" description="Helical" evidence="2">
    <location>
        <begin position="740"/>
        <end position="761"/>
    </location>
</feature>
<feature type="transmembrane region" description="Helical" evidence="2">
    <location>
        <begin position="870"/>
        <end position="889"/>
    </location>
</feature>
<dbReference type="SUPFAM" id="SSF82866">
    <property type="entry name" value="Multidrug efflux transporter AcrB transmembrane domain"/>
    <property type="match status" value="1"/>
</dbReference>
<organism evidence="3 4">
    <name type="scientific">Candidatus Onthovivens merdipullorum</name>
    <dbReference type="NCBI Taxonomy" id="2840889"/>
    <lineage>
        <taxon>Bacteria</taxon>
        <taxon>Bacillati</taxon>
        <taxon>Bacillota</taxon>
        <taxon>Bacilli</taxon>
        <taxon>Bacillales</taxon>
        <taxon>Candidatus Onthovivens</taxon>
    </lineage>
</organism>
<feature type="transmembrane region" description="Helical" evidence="2">
    <location>
        <begin position="460"/>
        <end position="480"/>
    </location>
</feature>
<feature type="transmembrane region" description="Helical" evidence="2">
    <location>
        <begin position="560"/>
        <end position="580"/>
    </location>
</feature>
<feature type="transmembrane region" description="Helical" evidence="2">
    <location>
        <begin position="768"/>
        <end position="789"/>
    </location>
</feature>
<gene>
    <name evidence="3" type="ORF">IAC58_01400</name>
</gene>
<evidence type="ECO:0000313" key="3">
    <source>
        <dbReference type="EMBL" id="MBO8427198.1"/>
    </source>
</evidence>
<reference evidence="3" key="2">
    <citation type="journal article" date="2021" name="PeerJ">
        <title>Extensive microbial diversity within the chicken gut microbiome revealed by metagenomics and culture.</title>
        <authorList>
            <person name="Gilroy R."/>
            <person name="Ravi A."/>
            <person name="Getino M."/>
            <person name="Pursley I."/>
            <person name="Horton D.L."/>
            <person name="Alikhan N.F."/>
            <person name="Baker D."/>
            <person name="Gharbi K."/>
            <person name="Hall N."/>
            <person name="Watson M."/>
            <person name="Adriaenssens E.M."/>
            <person name="Foster-Nyarko E."/>
            <person name="Jarju S."/>
            <person name="Secka A."/>
            <person name="Antonio M."/>
            <person name="Oren A."/>
            <person name="Chaudhuri R.R."/>
            <person name="La Ragione R."/>
            <person name="Hildebrand F."/>
            <person name="Pallen M.J."/>
        </authorList>
    </citation>
    <scope>NUCLEOTIDE SEQUENCE</scope>
    <source>
        <strain evidence="3">11159</strain>
    </source>
</reference>
<name>A0A9D9DI65_9BACL</name>
<feature type="transmembrane region" description="Helical" evidence="2">
    <location>
        <begin position="388"/>
        <end position="408"/>
    </location>
</feature>
<feature type="transmembrane region" description="Helical" evidence="2">
    <location>
        <begin position="359"/>
        <end position="381"/>
    </location>
</feature>
<evidence type="ECO:0000256" key="2">
    <source>
        <dbReference type="SAM" id="Phobius"/>
    </source>
</evidence>
<evidence type="ECO:0000256" key="1">
    <source>
        <dbReference type="SAM" id="MobiDB-lite"/>
    </source>
</evidence>
<dbReference type="EMBL" id="JADIMY010000027">
    <property type="protein sequence ID" value="MBO8427198.1"/>
    <property type="molecule type" value="Genomic_DNA"/>
</dbReference>
<feature type="transmembrane region" description="Helical" evidence="2">
    <location>
        <begin position="414"/>
        <end position="435"/>
    </location>
</feature>
<feature type="transmembrane region" description="Helical" evidence="2">
    <location>
        <begin position="846"/>
        <end position="864"/>
    </location>
</feature>
<keyword evidence="2" id="KW-0472">Membrane</keyword>
<reference evidence="3" key="1">
    <citation type="submission" date="2020-10" db="EMBL/GenBank/DDBJ databases">
        <authorList>
            <person name="Gilroy R."/>
        </authorList>
    </citation>
    <scope>NUCLEOTIDE SEQUENCE</scope>
    <source>
        <strain evidence="3">11159</strain>
    </source>
</reference>
<evidence type="ECO:0000313" key="4">
    <source>
        <dbReference type="Proteomes" id="UP000823613"/>
    </source>
</evidence>
<dbReference type="Gene3D" id="1.20.1640.10">
    <property type="entry name" value="Multidrug efflux transporter AcrB transmembrane domain"/>
    <property type="match status" value="1"/>
</dbReference>
<accession>A0A9D9DI65</accession>
<feature type="transmembrane region" description="Helical" evidence="2">
    <location>
        <begin position="795"/>
        <end position="813"/>
    </location>
</feature>
<keyword evidence="2" id="KW-0812">Transmembrane</keyword>
<dbReference type="AlphaFoldDB" id="A0A9D9DI65"/>
<dbReference type="Proteomes" id="UP000823613">
    <property type="component" value="Unassembled WGS sequence"/>
</dbReference>
<comment type="caution">
    <text evidence="3">The sequence shown here is derived from an EMBL/GenBank/DDBJ whole genome shotgun (WGS) entry which is preliminary data.</text>
</comment>
<evidence type="ECO:0008006" key="5">
    <source>
        <dbReference type="Google" id="ProtNLM"/>
    </source>
</evidence>
<feature type="region of interest" description="Disordered" evidence="1">
    <location>
        <begin position="198"/>
        <end position="219"/>
    </location>
</feature>
<keyword evidence="2" id="KW-1133">Transmembrane helix</keyword>
<sequence length="938" mass="104305">MKRLVSYLLLCVSILIAVFVSFIPTFTNVNASADYSSGREFIYQVSLKQPEDEISQGDFINSIPLRNDNDLANDIDDVVDEIKYRLNVANISNAVVEVNSASQNDDVNNSIYTIRVAYKAQYEQLYNAINEYLTFDWNLSAEAIQEDVASFSQNNDDGDARLFVLGEVSADYSTGLPRIRMPLANPQDFYDQMFTPVSENNSASTEDSETSEDTEETEAPDDAYIYIVNDWKTTYSIEEAIGDNASSYYTDAVNNVLFRLDTTNPASFFEGYDANSESEDGYDAIIIDYLQFLPDLSNVTSSAVQQRLITALTNLEVAKLNSTPYNYEITLLNSNFPSLSNTNNRVPAFVEPIKQYGNLTFSTLIIASLIAFVLVSCFLILNYGLSAISSISITSAIAILCSICMSFFGVEFNIGTILGLICVTMISIFSATTYYKKVKEASYSGKNLKKANAEASKKTILFQLDVSIITLIFGIVGYLFDNTVIMSLGAILILGAIFNFIFNSLVLRGLNWLLCNSSYINEHLNLLRIKKELIPNLSNDEKPTYFETFKNQKINKKGRLICTIVSSILLVGSIIAIPLVNGLTGNLYGGSSNNALNTQVVITYSAEENDRNSNGFATITQLQNQVLNNIYVFDANNTNPEEKVALDYTNGNGKVMYYTKREVGDTTSNYYFTYIFNLDTIYDSETQFTIGDGTTQYDLESAISEAIASADFDNNAARIDPEVYIGTVENSTEDYLNRDILYFVLISVGISTVYVLIRFGLGKAIISLVYVGGTSTIAIGIFASLQTALASTNTLAILVIALTGYATLLYYLYKERDVLKDYKDKIKTLEDRHSYLQMSHMISLDYMLSTFSLTLILLISFIFSTTFANVVIVTSIVGLVFVMWTLCLLEPSEAICELTWNRTKSAIKINVNKKKKGKKQNKNVSDGPQEAIFIGIND</sequence>
<proteinExistence type="predicted"/>
<protein>
    <recommendedName>
        <fullName evidence="5">Bifunctional preprotein translocase subunit SecD/SecF</fullName>
    </recommendedName>
</protein>
<feature type="compositionally biased region" description="Acidic residues" evidence="1">
    <location>
        <begin position="206"/>
        <end position="219"/>
    </location>
</feature>